<dbReference type="Proteomes" id="UP000230069">
    <property type="component" value="Unassembled WGS sequence"/>
</dbReference>
<protein>
    <submittedName>
        <fullName evidence="1">Uncharacterized protein</fullName>
    </submittedName>
</protein>
<dbReference type="AlphaFoldDB" id="A0A2G5EQD2"/>
<dbReference type="EMBL" id="KZ305022">
    <property type="protein sequence ID" value="PIA57955.1"/>
    <property type="molecule type" value="Genomic_DNA"/>
</dbReference>
<reference evidence="1 2" key="1">
    <citation type="submission" date="2017-09" db="EMBL/GenBank/DDBJ databases">
        <title>WGS assembly of Aquilegia coerulea Goldsmith.</title>
        <authorList>
            <person name="Hodges S."/>
            <person name="Kramer E."/>
            <person name="Nordborg M."/>
            <person name="Tomkins J."/>
            <person name="Borevitz J."/>
            <person name="Derieg N."/>
            <person name="Yan J."/>
            <person name="Mihaltcheva S."/>
            <person name="Hayes R.D."/>
            <person name="Rokhsar D."/>
        </authorList>
    </citation>
    <scope>NUCLEOTIDE SEQUENCE [LARGE SCALE GENOMIC DNA]</scope>
    <source>
        <strain evidence="2">cv. Goldsmith</strain>
    </source>
</reference>
<proteinExistence type="predicted"/>
<name>A0A2G5EQD2_AQUCA</name>
<gene>
    <name evidence="1" type="ORF">AQUCO_00500112v1</name>
</gene>
<sequence>MPSMEDIADELTVWSKLVIESVMIHTESFPMKSRCIASVDICIASSKEDGRTMKTLEFMLYNVSNFS</sequence>
<dbReference type="InParanoid" id="A0A2G5EQD2"/>
<evidence type="ECO:0000313" key="2">
    <source>
        <dbReference type="Proteomes" id="UP000230069"/>
    </source>
</evidence>
<accession>A0A2G5EQD2</accession>
<keyword evidence="2" id="KW-1185">Reference proteome</keyword>
<organism evidence="1 2">
    <name type="scientific">Aquilegia coerulea</name>
    <name type="common">Rocky mountain columbine</name>
    <dbReference type="NCBI Taxonomy" id="218851"/>
    <lineage>
        <taxon>Eukaryota</taxon>
        <taxon>Viridiplantae</taxon>
        <taxon>Streptophyta</taxon>
        <taxon>Embryophyta</taxon>
        <taxon>Tracheophyta</taxon>
        <taxon>Spermatophyta</taxon>
        <taxon>Magnoliopsida</taxon>
        <taxon>Ranunculales</taxon>
        <taxon>Ranunculaceae</taxon>
        <taxon>Thalictroideae</taxon>
        <taxon>Aquilegia</taxon>
    </lineage>
</organism>
<evidence type="ECO:0000313" key="1">
    <source>
        <dbReference type="EMBL" id="PIA57955.1"/>
    </source>
</evidence>